<comment type="caution">
    <text evidence="2">The sequence shown here is derived from an EMBL/GenBank/DDBJ whole genome shotgun (WGS) entry which is preliminary data.</text>
</comment>
<evidence type="ECO:0000256" key="1">
    <source>
        <dbReference type="SAM" id="Phobius"/>
    </source>
</evidence>
<organism evidence="2 3">
    <name type="scientific">Rhabdonatronobacter sediminivivens</name>
    <dbReference type="NCBI Taxonomy" id="2743469"/>
    <lineage>
        <taxon>Bacteria</taxon>
        <taxon>Pseudomonadati</taxon>
        <taxon>Pseudomonadota</taxon>
        <taxon>Alphaproteobacteria</taxon>
        <taxon>Rhodobacterales</taxon>
        <taxon>Paracoccaceae</taxon>
        <taxon>Rhabdonatronobacter</taxon>
    </lineage>
</organism>
<evidence type="ECO:0000313" key="3">
    <source>
        <dbReference type="Proteomes" id="UP000529417"/>
    </source>
</evidence>
<dbReference type="AlphaFoldDB" id="A0A7Z0HX20"/>
<sequence length="91" mass="10299">MTRRPEPLFLARETFRRRRLMDAARVLPFAGLFLVLLPMLWPVPVGEAPNAAREGVYLFVVWLALVVAAWALSRRLVAVMEPDPADDGKEL</sequence>
<protein>
    <submittedName>
        <fullName evidence="2">Uncharacterized protein</fullName>
    </submittedName>
</protein>
<dbReference type="Proteomes" id="UP000529417">
    <property type="component" value="Unassembled WGS sequence"/>
</dbReference>
<keyword evidence="1" id="KW-0812">Transmembrane</keyword>
<feature type="transmembrane region" description="Helical" evidence="1">
    <location>
        <begin position="55"/>
        <end position="72"/>
    </location>
</feature>
<accession>A0A7Z0HX20</accession>
<feature type="transmembrane region" description="Helical" evidence="1">
    <location>
        <begin position="26"/>
        <end position="43"/>
    </location>
</feature>
<keyword evidence="3" id="KW-1185">Reference proteome</keyword>
<keyword evidence="1" id="KW-1133">Transmembrane helix</keyword>
<gene>
    <name evidence="2" type="ORF">HUK65_02675</name>
</gene>
<dbReference type="RefSeq" id="WP_179904587.1">
    <property type="nucleotide sequence ID" value="NZ_JACBXS010000004.1"/>
</dbReference>
<name>A0A7Z0HX20_9RHOB</name>
<proteinExistence type="predicted"/>
<evidence type="ECO:0000313" key="2">
    <source>
        <dbReference type="EMBL" id="NYS23881.1"/>
    </source>
</evidence>
<reference evidence="2 3" key="1">
    <citation type="journal article" date="2000" name="Arch. Microbiol.">
        <title>Rhodobaca bogoriensis gen. nov. and sp. nov., an alkaliphilic purple nonsulfur bacterium from African Rift Valley soda lakes.</title>
        <authorList>
            <person name="Milford A.D."/>
            <person name="Achenbach L.A."/>
            <person name="Jung D.O."/>
            <person name="Madigan M.T."/>
        </authorList>
    </citation>
    <scope>NUCLEOTIDE SEQUENCE [LARGE SCALE GENOMIC DNA]</scope>
    <source>
        <strain evidence="2 3">2376</strain>
    </source>
</reference>
<dbReference type="EMBL" id="JACBXS010000004">
    <property type="protein sequence ID" value="NYS23881.1"/>
    <property type="molecule type" value="Genomic_DNA"/>
</dbReference>
<keyword evidence="1" id="KW-0472">Membrane</keyword>